<sequence>MKPAVGAFVEPEAFHAVVVVVVAVVVVADLAAANGLSVAVEPVVLVFGQLMTHSVVVVGSEIAVFAVGFVDLAGLVDNN</sequence>
<reference evidence="3" key="1">
    <citation type="submission" date="2016-11" db="UniProtKB">
        <authorList>
            <consortium name="WormBaseParasite"/>
        </authorList>
    </citation>
    <scope>IDENTIFICATION</scope>
</reference>
<evidence type="ECO:0000313" key="3">
    <source>
        <dbReference type="WBParaSite" id="BXY_0020500.1"/>
    </source>
</evidence>
<evidence type="ECO:0000256" key="1">
    <source>
        <dbReference type="SAM" id="Phobius"/>
    </source>
</evidence>
<dbReference type="Proteomes" id="UP000095284">
    <property type="component" value="Unplaced"/>
</dbReference>
<organism evidence="2 3">
    <name type="scientific">Bursaphelenchus xylophilus</name>
    <name type="common">Pinewood nematode worm</name>
    <name type="synonym">Aphelenchoides xylophilus</name>
    <dbReference type="NCBI Taxonomy" id="6326"/>
    <lineage>
        <taxon>Eukaryota</taxon>
        <taxon>Metazoa</taxon>
        <taxon>Ecdysozoa</taxon>
        <taxon>Nematoda</taxon>
        <taxon>Chromadorea</taxon>
        <taxon>Rhabditida</taxon>
        <taxon>Tylenchina</taxon>
        <taxon>Tylenchomorpha</taxon>
        <taxon>Aphelenchoidea</taxon>
        <taxon>Aphelenchoididae</taxon>
        <taxon>Bursaphelenchus</taxon>
    </lineage>
</organism>
<dbReference type="AlphaFoldDB" id="A0A1I7RHM7"/>
<keyword evidence="1" id="KW-1133">Transmembrane helix</keyword>
<dbReference type="WBParaSite" id="BXY_0020500.1">
    <property type="protein sequence ID" value="BXY_0020500.1"/>
    <property type="gene ID" value="BXY_0020500"/>
</dbReference>
<keyword evidence="1" id="KW-0472">Membrane</keyword>
<proteinExistence type="predicted"/>
<keyword evidence="1" id="KW-0812">Transmembrane</keyword>
<protein>
    <submittedName>
        <fullName evidence="3">Secreted protein</fullName>
    </submittedName>
</protein>
<feature type="transmembrane region" description="Helical" evidence="1">
    <location>
        <begin position="44"/>
        <end position="70"/>
    </location>
</feature>
<feature type="transmembrane region" description="Helical" evidence="1">
    <location>
        <begin position="13"/>
        <end position="32"/>
    </location>
</feature>
<accession>A0A1I7RHM7</accession>
<name>A0A1I7RHM7_BURXY</name>
<evidence type="ECO:0000313" key="2">
    <source>
        <dbReference type="Proteomes" id="UP000095284"/>
    </source>
</evidence>